<evidence type="ECO:0000313" key="2">
    <source>
        <dbReference type="EMBL" id="SCM05644.1"/>
    </source>
</evidence>
<evidence type="ECO:0000313" key="3">
    <source>
        <dbReference type="Proteomes" id="UP000507163"/>
    </source>
</evidence>
<feature type="compositionally biased region" description="Polar residues" evidence="1">
    <location>
        <begin position="1200"/>
        <end position="1220"/>
    </location>
</feature>
<feature type="region of interest" description="Disordered" evidence="1">
    <location>
        <begin position="412"/>
        <end position="435"/>
    </location>
</feature>
<feature type="compositionally biased region" description="Basic and acidic residues" evidence="1">
    <location>
        <begin position="504"/>
        <end position="517"/>
    </location>
</feature>
<feature type="region of interest" description="Disordered" evidence="1">
    <location>
        <begin position="1129"/>
        <end position="1153"/>
    </location>
</feature>
<feature type="region of interest" description="Disordered" evidence="1">
    <location>
        <begin position="504"/>
        <end position="610"/>
    </location>
</feature>
<reference evidence="2 3" key="1">
    <citation type="submission" date="2016-08" db="EMBL/GenBank/DDBJ databases">
        <authorList>
            <consortium name="Pathogen Informatics"/>
        </authorList>
    </citation>
    <scope>NUCLEOTIDE SEQUENCE [LARGE SCALE GENOMIC DNA]</scope>
    <source>
        <strain evidence="2 3">AJ</strain>
    </source>
</reference>
<feature type="region of interest" description="Disordered" evidence="1">
    <location>
        <begin position="1830"/>
        <end position="1865"/>
    </location>
</feature>
<dbReference type="Proteomes" id="UP000507163">
    <property type="component" value="Chromosome 13"/>
</dbReference>
<accession>A0A1C6XLX5</accession>
<sequence length="2006" mass="233186">MSNAPFGNYVNTQSNKDIQNNDAVSKINNTYIVNDKPQNNYEPYSNVNNCIGMEVNTKYKLYKDIYYEPKDYYIEKNGLVNNNCIPENTMNNSTYDSNLINHENGHPNNRSSSFCEVMPPGYVYTHTNSETQINENRTNEMNHLVLDKHLRNSVDAQSENSISNLSTDHNKINMGMDLLTPDYGQLDIKHMQKFGAPNKYNSINYNNNQVSQVNQIKQYNNNAIQNKNELTDSKKSLTNNNIQQLYNNPDYLNYRKNIPIDNGYNKKNFNFYDINNNRFFSNDNNMKNKFDTYYNEMYYTENLKDDNINFDNKNNININNISRGNINHSIIDASGTNTMRSSKSLPSNVSTNMDTRHINYMNDIDRTNNIPSNLLKNYYYNMHEEDDTWDLQTGRNTPTTSHQSAINISHHFYSAPNSSSNSSTNNNSYANSHTNSSSINIYSADSSVIGHNSNIENETANIYFPDQNMIYNNPLYLNMNNVMANPHGYRTDMNLEYIYNTPDTHKELNADTPENRRGNLGSSGRRGGRGRRPRGCGRERSGSASVSTTDITNATTSVGRGRGRGRGSTNASKTGRAGRPRMAIRGPRGSGRYSRIERTNPLDEISKDEKSEEITLNNLNDIRRDNNNNNFTNENNNFNMPDADGIVPDLADPNDEDTVILDEYTTIIDLSSSTNFIDLNANSNNINTIDNIMINKCDSYEHLQTKICCNYCSFYNMSYTYAKGNIQWYNFNSSIRKNYIKFKNNYYKKKKSWYKYNGKRVYAYLLKNNKTQNTILHTKNGAYEYNYNTQNKIQFNNENNSININKCNNDMSFCNIQNGGLSLDMDKSNSNELIYSTPRMKNNKLSYKINQLGFYLKDGTTKIYVSEKYHKPNNCNGNKEVNLNFENENKSDDDCVYRQSFKKKSKKKKKKIFNICNEDKHFCKYLSDDDITYENYFNYFYESGHAPTAPTTTAPVTVSTYFLYFKTANKKKLRQKATSMNPKNEFNYDGFLNSLHTKNNTINEETINGCGSKNAIASSFDEDEKEVKDLDSENELNSGEDHISYKDNKLNIFDDVDDSLLFDTNHIFVTCCENLLINKKIKTHYLNYFVEYFFNINNNYDDNDGSIYYSIPKIKIDKCNSVTNIKDEHNEENISDSNDINNVTVKSEESSQNKKSGGFFFNTNFFFSKKNETEKKGEKFLSRLFSRKKNDDDCAEKNETQNSTANQNASEIKNIQQSNLEKNAENSIKEKKELNNNENNNLLKSILPNDGTLNYQNMERKYTYEYNNMNGKVEKINDKTLSLTADTNIERTNETANPDQDEMGVYGNNGYDYFVPNKNIHIHNESHIPNYNYNLNNNNNYYNGANTYDHNNYEHDNNNYEHDSQFKRQKKMQIDDEQIKIRKRRRRRGSFNINNPETMKQHEDNEQNKSNNVMYKHLKPPKNSNDISQLHFNEIKNMLKDLTILQSGPNWKTYKMDDLPKELFKNIRPINQRVTGFKTVLLVDDLFEKLWEFPNTDIIKVRTVTRGDQFIGDIRIDFYYKQSERTLCRACGRHILKQKFATEHYQRNIYCWKEVMWRIGIPELYYYNTVRNEPYTPRIEAENNDKQAMLEKTLFMYNQDLIKKATDFVNKELKYYEDNVVSKQKKTAKKNCLELDILILEDNNIILPTMKNEMDEPYFEISGIYPNSGFPDENTSKNFCYIKIAFNKLGGMVLRDLFTLECEFLVDWGDNLLIQAKKYTLHEAFNNPNLYDVNLRNLYDQGFAYLRCNIPQKSNKRINLKVRIPKTVWHYWEAIADNSFKINYEFLDKQNAHKQLLFYLYMDNMNKNGAPTLGPPSPSTMPLENGRHITNPENENNNIEQNKINDNRGENNRMEGKHTEEPNVEESMNNLNKQQHQSVINNHCNIDNIIPSGLLKKDDIMNGSETGTSTSGTSMPLVRNGHLHYIDNNKKNKIFAPANCPTTGIVGNIQIDYMHNKMITYNNFNGSKNPGEFSNLNKRMSYTNNSAKPYTNLDNNMVTNLPYKNF</sequence>
<feature type="compositionally biased region" description="Polar residues" evidence="1">
    <location>
        <begin position="544"/>
        <end position="558"/>
    </location>
</feature>
<gene>
    <name evidence="2" type="ORF">PCHAJ_000397400</name>
</gene>
<dbReference type="EMBL" id="LT608179">
    <property type="protein sequence ID" value="SCM05644.1"/>
    <property type="molecule type" value="Genomic_DNA"/>
</dbReference>
<feature type="compositionally biased region" description="Basic and acidic residues" evidence="1">
    <location>
        <begin position="594"/>
        <end position="610"/>
    </location>
</feature>
<feature type="compositionally biased region" description="Low complexity" evidence="1">
    <location>
        <begin position="413"/>
        <end position="435"/>
    </location>
</feature>
<feature type="compositionally biased region" description="Basic and acidic residues" evidence="1">
    <location>
        <begin position="1843"/>
        <end position="1861"/>
    </location>
</feature>
<organism evidence="2 3">
    <name type="scientific">Plasmodium chabaudi chabaudi</name>
    <dbReference type="NCBI Taxonomy" id="31271"/>
    <lineage>
        <taxon>Eukaryota</taxon>
        <taxon>Sar</taxon>
        <taxon>Alveolata</taxon>
        <taxon>Apicomplexa</taxon>
        <taxon>Aconoidasida</taxon>
        <taxon>Haemosporida</taxon>
        <taxon>Plasmodiidae</taxon>
        <taxon>Plasmodium</taxon>
        <taxon>Plasmodium (Vinckeia)</taxon>
    </lineage>
</organism>
<feature type="compositionally biased region" description="Polar residues" evidence="1">
    <location>
        <begin position="1135"/>
        <end position="1145"/>
    </location>
</feature>
<feature type="compositionally biased region" description="Basic residues" evidence="1">
    <location>
        <begin position="526"/>
        <end position="535"/>
    </location>
</feature>
<evidence type="ECO:0000256" key="1">
    <source>
        <dbReference type="SAM" id="MobiDB-lite"/>
    </source>
</evidence>
<feature type="region of interest" description="Disordered" evidence="1">
    <location>
        <begin position="1385"/>
        <end position="1408"/>
    </location>
</feature>
<feature type="region of interest" description="Disordered" evidence="1">
    <location>
        <begin position="1191"/>
        <end position="1220"/>
    </location>
</feature>
<name>A0A1C6XLX5_PLACU</name>
<feature type="compositionally biased region" description="Low complexity" evidence="1">
    <location>
        <begin position="1830"/>
        <end position="1842"/>
    </location>
</feature>
<proteinExistence type="predicted"/>
<protein>
    <submittedName>
        <fullName evidence="2">Uncharacterized protein</fullName>
    </submittedName>
</protein>